<organism evidence="3 4">
    <name type="scientific">Bremerella volcania</name>
    <dbReference type="NCBI Taxonomy" id="2527984"/>
    <lineage>
        <taxon>Bacteria</taxon>
        <taxon>Pseudomonadati</taxon>
        <taxon>Planctomycetota</taxon>
        <taxon>Planctomycetia</taxon>
        <taxon>Pirellulales</taxon>
        <taxon>Pirellulaceae</taxon>
        <taxon>Bremerella</taxon>
    </lineage>
</organism>
<evidence type="ECO:0000313" key="4">
    <source>
        <dbReference type="Proteomes" id="UP000318626"/>
    </source>
</evidence>
<dbReference type="Pfam" id="PF14237">
    <property type="entry name" value="GYF_2"/>
    <property type="match status" value="1"/>
</dbReference>
<keyword evidence="4" id="KW-1185">Reference proteome</keyword>
<feature type="region of interest" description="Disordered" evidence="1">
    <location>
        <begin position="23"/>
        <end position="51"/>
    </location>
</feature>
<dbReference type="KEGG" id="bvo:Pan97_02370"/>
<name>A0A518C219_9BACT</name>
<reference evidence="4" key="1">
    <citation type="submission" date="2019-02" db="EMBL/GenBank/DDBJ databases">
        <title>Deep-cultivation of Planctomycetes and their phenomic and genomic characterization uncovers novel biology.</title>
        <authorList>
            <person name="Wiegand S."/>
            <person name="Jogler M."/>
            <person name="Boedeker C."/>
            <person name="Pinto D."/>
            <person name="Vollmers J."/>
            <person name="Rivas-Marin E."/>
            <person name="Kohn T."/>
            <person name="Peeters S.H."/>
            <person name="Heuer A."/>
            <person name="Rast P."/>
            <person name="Oberbeckmann S."/>
            <person name="Bunk B."/>
            <person name="Jeske O."/>
            <person name="Meyerdierks A."/>
            <person name="Storesund J.E."/>
            <person name="Kallscheuer N."/>
            <person name="Luecker S."/>
            <person name="Lage O.M."/>
            <person name="Pohl T."/>
            <person name="Merkel B.J."/>
            <person name="Hornburger P."/>
            <person name="Mueller R.-W."/>
            <person name="Bruemmer F."/>
            <person name="Labrenz M."/>
            <person name="Spormann A.M."/>
            <person name="Op den Camp H."/>
            <person name="Overmann J."/>
            <person name="Amann R."/>
            <person name="Jetten M.S.M."/>
            <person name="Mascher T."/>
            <person name="Medema M.H."/>
            <person name="Devos D.P."/>
            <person name="Kaster A.-K."/>
            <person name="Ovreas L."/>
            <person name="Rohde M."/>
            <person name="Galperin M.Y."/>
            <person name="Jogler C."/>
        </authorList>
    </citation>
    <scope>NUCLEOTIDE SEQUENCE [LARGE SCALE GENOMIC DNA]</scope>
    <source>
        <strain evidence="4">Pan97</strain>
    </source>
</reference>
<feature type="domain" description="GYF" evidence="2">
    <location>
        <begin position="64"/>
        <end position="105"/>
    </location>
</feature>
<accession>A0A518C219</accession>
<proteinExistence type="predicted"/>
<dbReference type="Proteomes" id="UP000318626">
    <property type="component" value="Chromosome"/>
</dbReference>
<dbReference type="AlphaFoldDB" id="A0A518C219"/>
<evidence type="ECO:0000313" key="3">
    <source>
        <dbReference type="EMBL" id="QDU73270.1"/>
    </source>
</evidence>
<dbReference type="RefSeq" id="WP_144969968.1">
    <property type="nucleotide sequence ID" value="NZ_CP036289.1"/>
</dbReference>
<protein>
    <recommendedName>
        <fullName evidence="2">GYF domain-containing protein</fullName>
    </recommendedName>
</protein>
<sequence length="113" mass="13026">MKSEQIYQKLGEIFPTLKPLLEGKKKSKYPGREKRKTPLRAPEPPKDAKPDLTEFYVKFPPKFQESGPYRLAELKTLARDGMITGETHIRTDKTSWMYARNIKGLVAEGTEEE</sequence>
<evidence type="ECO:0000259" key="2">
    <source>
        <dbReference type="Pfam" id="PF14237"/>
    </source>
</evidence>
<dbReference type="InterPro" id="IPR025640">
    <property type="entry name" value="GYF_2"/>
</dbReference>
<dbReference type="EMBL" id="CP036289">
    <property type="protein sequence ID" value="QDU73270.1"/>
    <property type="molecule type" value="Genomic_DNA"/>
</dbReference>
<gene>
    <name evidence="3" type="ORF">Pan97_02370</name>
</gene>
<feature type="compositionally biased region" description="Basic residues" evidence="1">
    <location>
        <begin position="25"/>
        <end position="38"/>
    </location>
</feature>
<evidence type="ECO:0000256" key="1">
    <source>
        <dbReference type="SAM" id="MobiDB-lite"/>
    </source>
</evidence>
<dbReference type="OrthoDB" id="9883500at2"/>